<evidence type="ECO:0000313" key="7">
    <source>
        <dbReference type="Proteomes" id="UP000744032"/>
    </source>
</evidence>
<proteinExistence type="predicted"/>
<reference evidence="5 6" key="1">
    <citation type="submission" date="2019-04" db="EMBL/GenBank/DDBJ databases">
        <title>Streptomyces lasaliensis sp.nov., an Actinomycete isolated from soil which produces the polyether antibiotic lasalocid.</title>
        <authorList>
            <person name="Erwin G."/>
            <person name="Haber C."/>
        </authorList>
    </citation>
    <scope>NUCLEOTIDE SEQUENCE [LARGE SCALE GENOMIC DNA]</scope>
    <source>
        <strain evidence="5 6">DSM 40089</strain>
    </source>
</reference>
<accession>A0A4U5X753</accession>
<keyword evidence="3" id="KW-0460">Magnesium</keyword>
<protein>
    <submittedName>
        <fullName evidence="5">ATP/GTP-binding protein</fullName>
    </submittedName>
    <submittedName>
        <fullName evidence="4">HpcH/HpaI aldolase/citrate lyase family protein</fullName>
    </submittedName>
</protein>
<evidence type="ECO:0000256" key="2">
    <source>
        <dbReference type="ARBA" id="ARBA00022723"/>
    </source>
</evidence>
<dbReference type="Proteomes" id="UP000308632">
    <property type="component" value="Unassembled WGS sequence"/>
</dbReference>
<evidence type="ECO:0000313" key="5">
    <source>
        <dbReference type="EMBL" id="TKT11079.1"/>
    </source>
</evidence>
<dbReference type="PANTHER" id="PTHR32308">
    <property type="entry name" value="LYASE BETA SUBUNIT, PUTATIVE (AFU_ORTHOLOGUE AFUA_4G13030)-RELATED"/>
    <property type="match status" value="1"/>
</dbReference>
<dbReference type="InterPro" id="IPR015813">
    <property type="entry name" value="Pyrv/PenolPyrv_kinase-like_dom"/>
</dbReference>
<keyword evidence="7" id="KW-1185">Reference proteome</keyword>
<dbReference type="InterPro" id="IPR040442">
    <property type="entry name" value="Pyrv_kinase-like_dom_sf"/>
</dbReference>
<reference evidence="4 7" key="2">
    <citation type="submission" date="2020-04" db="EMBL/GenBank/DDBJ databases">
        <title>Genome sequence of Streptomyces galbus strain I339.</title>
        <authorList>
            <person name="Silva E.A.N."/>
            <person name="Merces M."/>
            <person name="Castelo Branco A.P.O.T."/>
            <person name="Vasconcelos P.C."/>
            <person name="Costa N.P."/>
            <person name="Marinho G.C.S."/>
            <person name="Oliveira C.J.B."/>
            <person name="Araujo D."/>
            <person name="Rodrigues Junior V.S."/>
            <person name="Almeida R."/>
            <person name="Silva Filho U.R."/>
            <person name="Andrade A.S.A."/>
            <person name="Cibulski S.P."/>
        </authorList>
    </citation>
    <scope>NUCLEOTIDE SEQUENCE [LARGE SCALE GENOMIC DNA]</scope>
    <source>
        <strain evidence="4 7">I339</strain>
    </source>
</reference>
<dbReference type="Proteomes" id="UP000744032">
    <property type="component" value="Unassembled WGS sequence"/>
</dbReference>
<evidence type="ECO:0000313" key="4">
    <source>
        <dbReference type="EMBL" id="NKQ26631.1"/>
    </source>
</evidence>
<dbReference type="EMBL" id="SZPR01000004">
    <property type="protein sequence ID" value="TKT11079.1"/>
    <property type="molecule type" value="Genomic_DNA"/>
</dbReference>
<dbReference type="GO" id="GO:0006107">
    <property type="term" value="P:oxaloacetate metabolic process"/>
    <property type="evidence" value="ECO:0007669"/>
    <property type="project" value="TreeGrafter"/>
</dbReference>
<dbReference type="GO" id="GO:0016829">
    <property type="term" value="F:lyase activity"/>
    <property type="evidence" value="ECO:0007669"/>
    <property type="project" value="UniProtKB-KW"/>
</dbReference>
<gene>
    <name evidence="5" type="ORF">E4U92_02830</name>
    <name evidence="4" type="ORF">HF200_19955</name>
</gene>
<dbReference type="GO" id="GO:0000287">
    <property type="term" value="F:magnesium ion binding"/>
    <property type="evidence" value="ECO:0007669"/>
    <property type="project" value="TreeGrafter"/>
</dbReference>
<evidence type="ECO:0000313" key="6">
    <source>
        <dbReference type="Proteomes" id="UP000308632"/>
    </source>
</evidence>
<evidence type="ECO:0000256" key="1">
    <source>
        <dbReference type="ARBA" id="ARBA00001946"/>
    </source>
</evidence>
<comment type="caution">
    <text evidence="5">The sequence shown here is derived from an EMBL/GenBank/DDBJ whole genome shotgun (WGS) entry which is preliminary data.</text>
</comment>
<sequence length="394" mass="43308">MRHFGHVAPEVRQRLFHHEPCTFTADSPARLLSAALGATLYSPATRPRLADDIVKQSAQGVVSMVLCLEDSIGDEDVPAGEENLVRQFADLAGRFAGEGDGAVELPLLFIRVRTPEQIPDLVGRLGPAARLLSGFVIPKFTGERGIPFLEALAVAEAACGRRLFAMPVLESPELLYRESRVETLEGIFRAVDKYRDRVLALRLGVTDFCSSYGLRRAPDMTAYDVQIVASVIADVVNMLGRADGTGFTVTGPVWEYFRVPERMFKPMLRHSPFLEGQAVELRERLIEHAMDGLLREITLDHANGLLGKTCIHPSHVPAVHALSVVSHEEYSDAADILRPERGGGGVLRSQYTNKMNEVKPHRAWAERTMLRAEVFGVAHEDVSFVDLLAAGIPG</sequence>
<dbReference type="STRING" id="33898.GCA_000772895_03025"/>
<comment type="cofactor">
    <cofactor evidence="1">
        <name>Mg(2+)</name>
        <dbReference type="ChEBI" id="CHEBI:18420"/>
    </cofactor>
</comment>
<keyword evidence="4" id="KW-0456">Lyase</keyword>
<dbReference type="SUPFAM" id="SSF51621">
    <property type="entry name" value="Phosphoenolpyruvate/pyruvate domain"/>
    <property type="match status" value="1"/>
</dbReference>
<dbReference type="Pfam" id="PF15617">
    <property type="entry name" value="C-C_Bond_Lyase"/>
    <property type="match status" value="1"/>
</dbReference>
<dbReference type="RefSeq" id="WP_137298638.1">
    <property type="nucleotide sequence ID" value="NZ_BMVD01000002.1"/>
</dbReference>
<dbReference type="EMBL" id="JAAXMD010000191">
    <property type="protein sequence ID" value="NKQ26631.1"/>
    <property type="molecule type" value="Genomic_DNA"/>
</dbReference>
<dbReference type="AlphaFoldDB" id="A0A4U5X753"/>
<dbReference type="InterPro" id="IPR039480">
    <property type="entry name" value="C-C_Bond_Lyase-like"/>
</dbReference>
<keyword evidence="2" id="KW-0479">Metal-binding</keyword>
<evidence type="ECO:0000256" key="3">
    <source>
        <dbReference type="ARBA" id="ARBA00022842"/>
    </source>
</evidence>
<dbReference type="Gene3D" id="3.20.20.60">
    <property type="entry name" value="Phosphoenolpyruvate-binding domains"/>
    <property type="match status" value="2"/>
</dbReference>
<dbReference type="PANTHER" id="PTHR32308:SF10">
    <property type="entry name" value="CITRATE LYASE SUBUNIT BETA"/>
    <property type="match status" value="1"/>
</dbReference>
<name>A0A4U5X753_STRGB</name>
<organism evidence="5 6">
    <name type="scientific">Streptomyces galbus</name>
    <dbReference type="NCBI Taxonomy" id="33898"/>
    <lineage>
        <taxon>Bacteria</taxon>
        <taxon>Bacillati</taxon>
        <taxon>Actinomycetota</taxon>
        <taxon>Actinomycetes</taxon>
        <taxon>Kitasatosporales</taxon>
        <taxon>Streptomycetaceae</taxon>
        <taxon>Streptomyces</taxon>
    </lineage>
</organism>